<sequence>MGVTDEEVRRVLDSIDALGSTGDAEERARRLTELLDQWPSTHAKVREMRQQAIAELYDSGNGLTYKEIGDMLGISFGRVRQIIAGETVSPKRRKPTRKPEDNA</sequence>
<dbReference type="InterPro" id="IPR013324">
    <property type="entry name" value="RNA_pol_sigma_r3/r4-like"/>
</dbReference>
<dbReference type="InterPro" id="IPR007630">
    <property type="entry name" value="RNA_pol_sigma70_r4"/>
</dbReference>
<keyword evidence="3" id="KW-1185">Reference proteome</keyword>
<comment type="caution">
    <text evidence="2">The sequence shown here is derived from an EMBL/GenBank/DDBJ whole genome shotgun (WGS) entry which is preliminary data.</text>
</comment>
<evidence type="ECO:0000313" key="2">
    <source>
        <dbReference type="EMBL" id="GAA2457102.1"/>
    </source>
</evidence>
<protein>
    <recommendedName>
        <fullName evidence="1">RNA polymerase sigma-70 region 4 domain-containing protein</fullName>
    </recommendedName>
</protein>
<evidence type="ECO:0000259" key="1">
    <source>
        <dbReference type="Pfam" id="PF04545"/>
    </source>
</evidence>
<dbReference type="Pfam" id="PF04545">
    <property type="entry name" value="Sigma70_r4"/>
    <property type="match status" value="1"/>
</dbReference>
<gene>
    <name evidence="2" type="ORF">GCM10010405_46440</name>
</gene>
<dbReference type="SUPFAM" id="SSF88659">
    <property type="entry name" value="Sigma3 and sigma4 domains of RNA polymerase sigma factors"/>
    <property type="match status" value="1"/>
</dbReference>
<evidence type="ECO:0000313" key="3">
    <source>
        <dbReference type="Proteomes" id="UP001501638"/>
    </source>
</evidence>
<dbReference type="InterPro" id="IPR036388">
    <property type="entry name" value="WH-like_DNA-bd_sf"/>
</dbReference>
<feature type="domain" description="RNA polymerase sigma-70 region 4" evidence="1">
    <location>
        <begin position="49"/>
        <end position="83"/>
    </location>
</feature>
<proteinExistence type="predicted"/>
<dbReference type="Gene3D" id="1.10.10.10">
    <property type="entry name" value="Winged helix-like DNA-binding domain superfamily/Winged helix DNA-binding domain"/>
    <property type="match status" value="1"/>
</dbReference>
<accession>A0ABN3KHE7</accession>
<dbReference type="Proteomes" id="UP001501638">
    <property type="component" value="Unassembled WGS sequence"/>
</dbReference>
<dbReference type="EMBL" id="BAAASZ010000031">
    <property type="protein sequence ID" value="GAA2457102.1"/>
    <property type="molecule type" value="Genomic_DNA"/>
</dbReference>
<organism evidence="2 3">
    <name type="scientific">Streptomyces macrosporus</name>
    <dbReference type="NCBI Taxonomy" id="44032"/>
    <lineage>
        <taxon>Bacteria</taxon>
        <taxon>Bacillati</taxon>
        <taxon>Actinomycetota</taxon>
        <taxon>Actinomycetes</taxon>
        <taxon>Kitasatosporales</taxon>
        <taxon>Streptomycetaceae</taxon>
        <taxon>Streptomyces</taxon>
    </lineage>
</organism>
<name>A0ABN3KHE7_9ACTN</name>
<reference evidence="2 3" key="1">
    <citation type="journal article" date="2019" name="Int. J. Syst. Evol. Microbiol.">
        <title>The Global Catalogue of Microorganisms (GCM) 10K type strain sequencing project: providing services to taxonomists for standard genome sequencing and annotation.</title>
        <authorList>
            <consortium name="The Broad Institute Genomics Platform"/>
            <consortium name="The Broad Institute Genome Sequencing Center for Infectious Disease"/>
            <person name="Wu L."/>
            <person name="Ma J."/>
        </authorList>
    </citation>
    <scope>NUCLEOTIDE SEQUENCE [LARGE SCALE GENOMIC DNA]</scope>
    <source>
        <strain evidence="2 3">JCM 6305</strain>
    </source>
</reference>